<dbReference type="SUPFAM" id="SSF53098">
    <property type="entry name" value="Ribonuclease H-like"/>
    <property type="match status" value="1"/>
</dbReference>
<dbReference type="Proteomes" id="UP000583929">
    <property type="component" value="Unassembled WGS sequence"/>
</dbReference>
<dbReference type="GO" id="GO:0004523">
    <property type="term" value="F:RNA-DNA hybrid ribonuclease activity"/>
    <property type="evidence" value="ECO:0007669"/>
    <property type="project" value="InterPro"/>
</dbReference>
<gene>
    <name evidence="2" type="ORF">G4B88_000692</name>
</gene>
<dbReference type="CDD" id="cd06222">
    <property type="entry name" value="RNase_H_like"/>
    <property type="match status" value="1"/>
</dbReference>
<sequence>MEHNKVAKILRLLTIEAWEEAFLLSPNRQLAIKAKSDTFDASFLVDASVLDGVAGIGFVLNFSGVENAITIHSHCLASSVLEAELVAILTATEWAWDNRCGSILIESNSKVAVEALELGELPLAWGAYPVFRKCLLFATKFHVVSFKFIPRELNSLVDLLVSQARVNRL</sequence>
<dbReference type="EMBL" id="JAATIQ010000264">
    <property type="protein sequence ID" value="KAF4366100.1"/>
    <property type="molecule type" value="Genomic_DNA"/>
</dbReference>
<dbReference type="PANTHER" id="PTHR47074">
    <property type="entry name" value="BNAC02G40300D PROTEIN"/>
    <property type="match status" value="1"/>
</dbReference>
<dbReference type="GO" id="GO:0003676">
    <property type="term" value="F:nucleic acid binding"/>
    <property type="evidence" value="ECO:0007669"/>
    <property type="project" value="InterPro"/>
</dbReference>
<name>A0A7J6F8L6_CANSA</name>
<dbReference type="AlphaFoldDB" id="A0A7J6F8L6"/>
<comment type="caution">
    <text evidence="2">The sequence shown here is derived from an EMBL/GenBank/DDBJ whole genome shotgun (WGS) entry which is preliminary data.</text>
</comment>
<dbReference type="InterPro" id="IPR036397">
    <property type="entry name" value="RNaseH_sf"/>
</dbReference>
<organism evidence="2 3">
    <name type="scientific">Cannabis sativa</name>
    <name type="common">Hemp</name>
    <name type="synonym">Marijuana</name>
    <dbReference type="NCBI Taxonomy" id="3483"/>
    <lineage>
        <taxon>Eukaryota</taxon>
        <taxon>Viridiplantae</taxon>
        <taxon>Streptophyta</taxon>
        <taxon>Embryophyta</taxon>
        <taxon>Tracheophyta</taxon>
        <taxon>Spermatophyta</taxon>
        <taxon>Magnoliopsida</taxon>
        <taxon>eudicotyledons</taxon>
        <taxon>Gunneridae</taxon>
        <taxon>Pentapetalae</taxon>
        <taxon>rosids</taxon>
        <taxon>fabids</taxon>
        <taxon>Rosales</taxon>
        <taxon>Cannabaceae</taxon>
        <taxon>Cannabis</taxon>
    </lineage>
</organism>
<evidence type="ECO:0000313" key="2">
    <source>
        <dbReference type="EMBL" id="KAF4366100.1"/>
    </source>
</evidence>
<dbReference type="Pfam" id="PF13456">
    <property type="entry name" value="RVT_3"/>
    <property type="match status" value="1"/>
</dbReference>
<dbReference type="InterPro" id="IPR002156">
    <property type="entry name" value="RNaseH_domain"/>
</dbReference>
<dbReference type="PANTHER" id="PTHR47074:SF11">
    <property type="entry name" value="REVERSE TRANSCRIPTASE-LIKE PROTEIN"/>
    <property type="match status" value="1"/>
</dbReference>
<dbReference type="Gene3D" id="3.30.420.10">
    <property type="entry name" value="Ribonuclease H-like superfamily/Ribonuclease H"/>
    <property type="match status" value="1"/>
</dbReference>
<evidence type="ECO:0000259" key="1">
    <source>
        <dbReference type="Pfam" id="PF13456"/>
    </source>
</evidence>
<accession>A0A7J6F8L6</accession>
<reference evidence="2 3" key="1">
    <citation type="journal article" date="2020" name="bioRxiv">
        <title>Sequence and annotation of 42 cannabis genomes reveals extensive copy number variation in cannabinoid synthesis and pathogen resistance genes.</title>
        <authorList>
            <person name="Mckernan K.J."/>
            <person name="Helbert Y."/>
            <person name="Kane L.T."/>
            <person name="Ebling H."/>
            <person name="Zhang L."/>
            <person name="Liu B."/>
            <person name="Eaton Z."/>
            <person name="Mclaughlin S."/>
            <person name="Kingan S."/>
            <person name="Baybayan P."/>
            <person name="Concepcion G."/>
            <person name="Jordan M."/>
            <person name="Riva A."/>
            <person name="Barbazuk W."/>
            <person name="Harkins T."/>
        </authorList>
    </citation>
    <scope>NUCLEOTIDE SEQUENCE [LARGE SCALE GENOMIC DNA]</scope>
    <source>
        <strain evidence="3">cv. Jamaican Lion 4</strain>
        <tissue evidence="2">Leaf</tissue>
    </source>
</reference>
<feature type="domain" description="RNase H type-1" evidence="1">
    <location>
        <begin position="51"/>
        <end position="163"/>
    </location>
</feature>
<dbReference type="InterPro" id="IPR052929">
    <property type="entry name" value="RNase_H-like_EbsB-rel"/>
</dbReference>
<evidence type="ECO:0000313" key="3">
    <source>
        <dbReference type="Proteomes" id="UP000583929"/>
    </source>
</evidence>
<proteinExistence type="predicted"/>
<dbReference type="InterPro" id="IPR012337">
    <property type="entry name" value="RNaseH-like_sf"/>
</dbReference>
<dbReference type="InterPro" id="IPR044730">
    <property type="entry name" value="RNase_H-like_dom_plant"/>
</dbReference>
<protein>
    <recommendedName>
        <fullName evidence="1">RNase H type-1 domain-containing protein</fullName>
    </recommendedName>
</protein>
<keyword evidence="3" id="KW-1185">Reference proteome</keyword>